<protein>
    <submittedName>
        <fullName evidence="2">Uncharacterized protein</fullName>
    </submittedName>
</protein>
<gene>
    <name evidence="2" type="ORF">METZ01_LOCUS503586</name>
</gene>
<feature type="region of interest" description="Disordered" evidence="1">
    <location>
        <begin position="1"/>
        <end position="42"/>
    </location>
</feature>
<dbReference type="AlphaFoldDB" id="A0A383E1L9"/>
<name>A0A383E1L9_9ZZZZ</name>
<evidence type="ECO:0000256" key="1">
    <source>
        <dbReference type="SAM" id="MobiDB-lite"/>
    </source>
</evidence>
<reference evidence="2" key="1">
    <citation type="submission" date="2018-05" db="EMBL/GenBank/DDBJ databases">
        <authorList>
            <person name="Lanie J.A."/>
            <person name="Ng W.-L."/>
            <person name="Kazmierczak K.M."/>
            <person name="Andrzejewski T.M."/>
            <person name="Davidsen T.M."/>
            <person name="Wayne K.J."/>
            <person name="Tettelin H."/>
            <person name="Glass J.I."/>
            <person name="Rusch D."/>
            <person name="Podicherti R."/>
            <person name="Tsui H.-C.T."/>
            <person name="Winkler M.E."/>
        </authorList>
    </citation>
    <scope>NUCLEOTIDE SEQUENCE</scope>
</reference>
<accession>A0A383E1L9</accession>
<sequence>MNVSGDWRLTHPQENRKQDLPPAESTLKHQEPKDLLGTTGEP</sequence>
<evidence type="ECO:0000313" key="2">
    <source>
        <dbReference type="EMBL" id="SVE50732.1"/>
    </source>
</evidence>
<organism evidence="2">
    <name type="scientific">marine metagenome</name>
    <dbReference type="NCBI Taxonomy" id="408172"/>
    <lineage>
        <taxon>unclassified sequences</taxon>
        <taxon>metagenomes</taxon>
        <taxon>ecological metagenomes</taxon>
    </lineage>
</organism>
<proteinExistence type="predicted"/>
<dbReference type="EMBL" id="UINC01222101">
    <property type="protein sequence ID" value="SVE50732.1"/>
    <property type="molecule type" value="Genomic_DNA"/>
</dbReference>
<feature type="compositionally biased region" description="Basic and acidic residues" evidence="1">
    <location>
        <begin position="8"/>
        <end position="19"/>
    </location>
</feature>